<sequence length="306" mass="31499">MPSSPASATRSLIDAVPPHAYFAVSAVFHYLGPSFAVLLFAQVAPLGVAWLRIAIAAALLAAWARPWRLLARLAPGELRLVVLLGIVLAGMNGVFYLAIAQLPLATVGAIEFIGPVVLAVLGVRSSRNAWALVTTVAGLLCLVQLRLPEEPLAFGYALANAALFAAYVVVGHRLASTARDTTAVERLACAMVVAAFASLPFGGADALPALRDPGLFAAAAGVAVSSSVVPYLCDQLAMRRLPRASFSLFLALLPAVAVVIGYLVLGQRLSALEGFGVLLVVAGVALHRPAGTSGAQAGRAPAGRRA</sequence>
<evidence type="ECO:0000256" key="3">
    <source>
        <dbReference type="ARBA" id="ARBA00022692"/>
    </source>
</evidence>
<comment type="caution">
    <text evidence="8">The sequence shown here is derived from an EMBL/GenBank/DDBJ whole genome shotgun (WGS) entry which is preliminary data.</text>
</comment>
<feature type="transmembrane region" description="Helical" evidence="6">
    <location>
        <begin position="245"/>
        <end position="265"/>
    </location>
</feature>
<dbReference type="Pfam" id="PF00892">
    <property type="entry name" value="EamA"/>
    <property type="match status" value="1"/>
</dbReference>
<dbReference type="InterPro" id="IPR050638">
    <property type="entry name" value="AA-Vitamin_Transporters"/>
</dbReference>
<dbReference type="RefSeq" id="WP_193678194.1">
    <property type="nucleotide sequence ID" value="NZ_JADDIV010000005.1"/>
</dbReference>
<feature type="transmembrane region" description="Helical" evidence="6">
    <location>
        <begin position="78"/>
        <end position="99"/>
    </location>
</feature>
<organism evidence="8 9">
    <name type="scientific">Ramlibacter pallidus</name>
    <dbReference type="NCBI Taxonomy" id="2780087"/>
    <lineage>
        <taxon>Bacteria</taxon>
        <taxon>Pseudomonadati</taxon>
        <taxon>Pseudomonadota</taxon>
        <taxon>Betaproteobacteria</taxon>
        <taxon>Burkholderiales</taxon>
        <taxon>Comamonadaceae</taxon>
        <taxon>Ramlibacter</taxon>
    </lineage>
</organism>
<keyword evidence="9" id="KW-1185">Reference proteome</keyword>
<feature type="transmembrane region" description="Helical" evidence="6">
    <location>
        <begin position="20"/>
        <end position="41"/>
    </location>
</feature>
<reference evidence="8 9" key="1">
    <citation type="submission" date="2020-10" db="EMBL/GenBank/DDBJ databases">
        <title>Ramlibacter sp. HM2 16S ribosomal RNA gene Genome sequencing and assembly.</title>
        <authorList>
            <person name="Kang M."/>
        </authorList>
    </citation>
    <scope>NUCLEOTIDE SEQUENCE [LARGE SCALE GENOMIC DNA]</scope>
    <source>
        <strain evidence="8 9">HM2</strain>
    </source>
</reference>
<feature type="transmembrane region" description="Helical" evidence="6">
    <location>
        <begin position="183"/>
        <end position="202"/>
    </location>
</feature>
<comment type="similarity">
    <text evidence="2">Belongs to the EamA transporter family.</text>
</comment>
<evidence type="ECO:0000256" key="6">
    <source>
        <dbReference type="SAM" id="Phobius"/>
    </source>
</evidence>
<keyword evidence="4 6" id="KW-1133">Transmembrane helix</keyword>
<feature type="transmembrane region" description="Helical" evidence="6">
    <location>
        <begin position="214"/>
        <end position="233"/>
    </location>
</feature>
<comment type="subcellular location">
    <subcellularLocation>
        <location evidence="1">Membrane</location>
        <topology evidence="1">Multi-pass membrane protein</topology>
    </subcellularLocation>
</comment>
<accession>A0ABR9S7R4</accession>
<proteinExistence type="inferred from homology"/>
<dbReference type="Proteomes" id="UP000806285">
    <property type="component" value="Unassembled WGS sequence"/>
</dbReference>
<protein>
    <submittedName>
        <fullName evidence="8">EamA family transporter</fullName>
    </submittedName>
</protein>
<feature type="transmembrane region" description="Helical" evidence="6">
    <location>
        <begin position="105"/>
        <end position="123"/>
    </location>
</feature>
<evidence type="ECO:0000256" key="1">
    <source>
        <dbReference type="ARBA" id="ARBA00004141"/>
    </source>
</evidence>
<keyword evidence="5 6" id="KW-0472">Membrane</keyword>
<dbReference type="SUPFAM" id="SSF103481">
    <property type="entry name" value="Multidrug resistance efflux transporter EmrE"/>
    <property type="match status" value="1"/>
</dbReference>
<feature type="domain" description="EamA" evidence="7">
    <location>
        <begin position="156"/>
        <end position="286"/>
    </location>
</feature>
<dbReference type="EMBL" id="JADDIV010000005">
    <property type="protein sequence ID" value="MBE7369576.1"/>
    <property type="molecule type" value="Genomic_DNA"/>
</dbReference>
<gene>
    <name evidence="8" type="ORF">IM787_18580</name>
</gene>
<feature type="transmembrane region" description="Helical" evidence="6">
    <location>
        <begin position="130"/>
        <end position="147"/>
    </location>
</feature>
<dbReference type="InterPro" id="IPR037185">
    <property type="entry name" value="EmrE-like"/>
</dbReference>
<keyword evidence="3 6" id="KW-0812">Transmembrane</keyword>
<evidence type="ECO:0000256" key="5">
    <source>
        <dbReference type="ARBA" id="ARBA00023136"/>
    </source>
</evidence>
<evidence type="ECO:0000259" key="7">
    <source>
        <dbReference type="Pfam" id="PF00892"/>
    </source>
</evidence>
<feature type="transmembrane region" description="Helical" evidence="6">
    <location>
        <begin position="153"/>
        <end position="171"/>
    </location>
</feature>
<evidence type="ECO:0000313" key="9">
    <source>
        <dbReference type="Proteomes" id="UP000806285"/>
    </source>
</evidence>
<evidence type="ECO:0000256" key="2">
    <source>
        <dbReference type="ARBA" id="ARBA00007362"/>
    </source>
</evidence>
<dbReference type="PANTHER" id="PTHR32322:SF2">
    <property type="entry name" value="EAMA DOMAIN-CONTAINING PROTEIN"/>
    <property type="match status" value="1"/>
</dbReference>
<feature type="transmembrane region" description="Helical" evidence="6">
    <location>
        <begin position="271"/>
        <end position="290"/>
    </location>
</feature>
<name>A0ABR9S7R4_9BURK</name>
<evidence type="ECO:0000256" key="4">
    <source>
        <dbReference type="ARBA" id="ARBA00022989"/>
    </source>
</evidence>
<feature type="transmembrane region" description="Helical" evidence="6">
    <location>
        <begin position="47"/>
        <end position="66"/>
    </location>
</feature>
<dbReference type="PANTHER" id="PTHR32322">
    <property type="entry name" value="INNER MEMBRANE TRANSPORTER"/>
    <property type="match status" value="1"/>
</dbReference>
<dbReference type="InterPro" id="IPR000620">
    <property type="entry name" value="EamA_dom"/>
</dbReference>
<evidence type="ECO:0000313" key="8">
    <source>
        <dbReference type="EMBL" id="MBE7369576.1"/>
    </source>
</evidence>